<dbReference type="Gene3D" id="3.60.10.10">
    <property type="entry name" value="Endonuclease/exonuclease/phosphatase"/>
    <property type="match status" value="1"/>
</dbReference>
<organism evidence="2 3">
    <name type="scientific">Candidatus Nanopelagicus hibericus</name>
    <dbReference type="NCBI Taxonomy" id="1884915"/>
    <lineage>
        <taxon>Bacteria</taxon>
        <taxon>Bacillati</taxon>
        <taxon>Actinomycetota</taxon>
        <taxon>Actinomycetes</taxon>
        <taxon>Candidatus Nanopelagicales</taxon>
        <taxon>Candidatus Nanopelagicaceae</taxon>
        <taxon>Candidatus Nanopelagicus</taxon>
    </lineage>
</organism>
<name>A0A249KAY1_9ACTN</name>
<dbReference type="GO" id="GO:0004527">
    <property type="term" value="F:exonuclease activity"/>
    <property type="evidence" value="ECO:0007669"/>
    <property type="project" value="UniProtKB-KW"/>
</dbReference>
<dbReference type="KEGG" id="nhi:B1s21160_05160"/>
<dbReference type="Proteomes" id="UP000217171">
    <property type="component" value="Chromosome"/>
</dbReference>
<dbReference type="GO" id="GO:0016020">
    <property type="term" value="C:membrane"/>
    <property type="evidence" value="ECO:0007669"/>
    <property type="project" value="GOC"/>
</dbReference>
<dbReference type="Pfam" id="PF03372">
    <property type="entry name" value="Exo_endo_phos"/>
    <property type="match status" value="1"/>
</dbReference>
<dbReference type="InterPro" id="IPR005135">
    <property type="entry name" value="Endo/exonuclease/phosphatase"/>
</dbReference>
<keyword evidence="2" id="KW-0378">Hydrolase</keyword>
<dbReference type="GO" id="GO:0004519">
    <property type="term" value="F:endonuclease activity"/>
    <property type="evidence" value="ECO:0007669"/>
    <property type="project" value="UniProtKB-KW"/>
</dbReference>
<evidence type="ECO:0000313" key="2">
    <source>
        <dbReference type="EMBL" id="ASY13963.1"/>
    </source>
</evidence>
<keyword evidence="2" id="KW-0269">Exonuclease</keyword>
<dbReference type="AlphaFoldDB" id="A0A249KAY1"/>
<dbReference type="EMBL" id="CP016771">
    <property type="protein sequence ID" value="ASY13963.1"/>
    <property type="molecule type" value="Genomic_DNA"/>
</dbReference>
<evidence type="ECO:0000259" key="1">
    <source>
        <dbReference type="Pfam" id="PF03372"/>
    </source>
</evidence>
<evidence type="ECO:0000313" key="3">
    <source>
        <dbReference type="Proteomes" id="UP000217171"/>
    </source>
</evidence>
<feature type="domain" description="Endonuclease/exonuclease/phosphatase" evidence="1">
    <location>
        <begin position="4"/>
        <end position="263"/>
    </location>
</feature>
<keyword evidence="3" id="KW-1185">Reference proteome</keyword>
<gene>
    <name evidence="2" type="ORF">B1s21160_05160</name>
</gene>
<keyword evidence="2" id="KW-0540">Nuclease</keyword>
<sequence length="273" mass="30384">MRVISWNLLHGAQIPPIKNQEWQKSLESAAAAVAKNYHPDFIGIQEVDYLQPRSGGVNQTKLIAEELGLKYWAYLPSLIGTPGERWHKVKDFEKALITNKFKQISKEKSYGIGIASNVAIKKLHLKYLGRSLVGMPLLIPKEDGRGAKFIYVKDEPRMALIAELENGVTIANTHLSFVPGVNIFQLNRLSSLMKHLPGDQILIGDLNLPGNLPTKVSGFKSLIGHSTYPSWKPSIQFDYILARKSAQVTVKVLPTLNTSISDHVPIGVKLKFQ</sequence>
<reference evidence="2 3" key="1">
    <citation type="submission" date="2016-07" db="EMBL/GenBank/DDBJ databases">
        <title>High microdiversification within the ubiquitous acI lineage of Actinobacteria.</title>
        <authorList>
            <person name="Neuenschwander S.M."/>
            <person name="Salcher M."/>
            <person name="Ghai R."/>
            <person name="Pernthaler J."/>
        </authorList>
    </citation>
    <scope>NUCLEOTIDE SEQUENCE [LARGE SCALE GENOMIC DNA]</scope>
    <source>
        <strain evidence="2">MMS-21-160</strain>
    </source>
</reference>
<dbReference type="PANTHER" id="PTHR14859:SF15">
    <property type="entry name" value="ENDONUCLEASE_EXONUCLEASE_PHOSPHATASE DOMAIN-CONTAINING PROTEIN"/>
    <property type="match status" value="1"/>
</dbReference>
<dbReference type="SUPFAM" id="SSF56219">
    <property type="entry name" value="DNase I-like"/>
    <property type="match status" value="1"/>
</dbReference>
<protein>
    <submittedName>
        <fullName evidence="2">Endonuclease/Exonuclease/phosphatase family proptein</fullName>
    </submittedName>
</protein>
<dbReference type="GO" id="GO:0006506">
    <property type="term" value="P:GPI anchor biosynthetic process"/>
    <property type="evidence" value="ECO:0007669"/>
    <property type="project" value="TreeGrafter"/>
</dbReference>
<keyword evidence="2" id="KW-0255">Endonuclease</keyword>
<accession>A0A249KAY1</accession>
<dbReference type="InterPro" id="IPR051916">
    <property type="entry name" value="GPI-anchor_lipid_remodeler"/>
</dbReference>
<proteinExistence type="predicted"/>
<dbReference type="PANTHER" id="PTHR14859">
    <property type="entry name" value="CALCOFLUOR WHITE HYPERSENSITIVE PROTEIN PRECURSOR"/>
    <property type="match status" value="1"/>
</dbReference>
<dbReference type="InterPro" id="IPR036691">
    <property type="entry name" value="Endo/exonu/phosph_ase_sf"/>
</dbReference>